<evidence type="ECO:0000313" key="2">
    <source>
        <dbReference type="Proteomes" id="UP000535020"/>
    </source>
</evidence>
<dbReference type="InterPro" id="IPR006379">
    <property type="entry name" value="HAD-SF_hydro_IIB"/>
</dbReference>
<dbReference type="InterPro" id="IPR023214">
    <property type="entry name" value="HAD_sf"/>
</dbReference>
<dbReference type="NCBIfam" id="TIGR00099">
    <property type="entry name" value="Cof-subfamily"/>
    <property type="match status" value="1"/>
</dbReference>
<dbReference type="Pfam" id="PF08282">
    <property type="entry name" value="Hydrolase_3"/>
    <property type="match status" value="1"/>
</dbReference>
<dbReference type="SFLD" id="SFLDS00003">
    <property type="entry name" value="Haloacid_Dehalogenase"/>
    <property type="match status" value="1"/>
</dbReference>
<dbReference type="PANTHER" id="PTHR10000:SF53">
    <property type="entry name" value="5-AMINO-6-(5-PHOSPHO-D-RIBITYLAMINO)URACIL PHOSPHATASE YBJI-RELATED"/>
    <property type="match status" value="1"/>
</dbReference>
<dbReference type="PANTHER" id="PTHR10000">
    <property type="entry name" value="PHOSPHOSERINE PHOSPHATASE"/>
    <property type="match status" value="1"/>
</dbReference>
<dbReference type="GO" id="GO:0005829">
    <property type="term" value="C:cytosol"/>
    <property type="evidence" value="ECO:0007669"/>
    <property type="project" value="TreeGrafter"/>
</dbReference>
<dbReference type="SUPFAM" id="SSF56784">
    <property type="entry name" value="HAD-like"/>
    <property type="match status" value="1"/>
</dbReference>
<dbReference type="InterPro" id="IPR000150">
    <property type="entry name" value="Cof"/>
</dbReference>
<comment type="caution">
    <text evidence="1">The sequence shown here is derived from an EMBL/GenBank/DDBJ whole genome shotgun (WGS) entry which is preliminary data.</text>
</comment>
<dbReference type="Proteomes" id="UP000535020">
    <property type="component" value="Unassembled WGS sequence"/>
</dbReference>
<protein>
    <submittedName>
        <fullName evidence="1">HAD family phosphatase</fullName>
    </submittedName>
</protein>
<reference evidence="1 2" key="1">
    <citation type="submission" date="2020-07" db="EMBL/GenBank/DDBJ databases">
        <authorList>
            <person name="Sun Q."/>
        </authorList>
    </citation>
    <scope>NUCLEOTIDE SEQUENCE [LARGE SCALE GENOMIC DNA]</scope>
    <source>
        <strain evidence="1 2">MAH-1</strain>
    </source>
</reference>
<accession>A0A7Y8Y2A0</accession>
<name>A0A7Y8Y2A0_9FLAO</name>
<dbReference type="AlphaFoldDB" id="A0A7Y8Y2A0"/>
<dbReference type="Gene3D" id="3.40.50.1000">
    <property type="entry name" value="HAD superfamily/HAD-like"/>
    <property type="match status" value="1"/>
</dbReference>
<dbReference type="Gene3D" id="3.30.1240.10">
    <property type="match status" value="1"/>
</dbReference>
<sequence length="263" mass="30000">MTKLIVTDMDGTLLDDHRNLPADIWKVIDQLHQKDILFAVASGRQFQTLADIFEPVKDKMLFMAENGTIVVHKSEVISIMALDKALVHEFIGIARGLDDCHIVLCGAETAFVESTDERFLNKTRDYFHHIEIVEDLMTVDADVLKFTVCDFKNPENYSFKFFEPFSDRCKPAIASEVWLDVMPLEANKGAALQKMQQKLGIENTETLVFGDYMNDFEMMQYSVNSYAMVNAHPEILAISKFRTRLDNNHNGVVETLRELGLVQ</sequence>
<dbReference type="SFLD" id="SFLDG01140">
    <property type="entry name" value="C2.B:_Phosphomannomutase_and_P"/>
    <property type="match status" value="1"/>
</dbReference>
<dbReference type="CDD" id="cd07518">
    <property type="entry name" value="HAD_YbiV-Like"/>
    <property type="match status" value="1"/>
</dbReference>
<gene>
    <name evidence="1" type="ORF">HZF10_09750</name>
</gene>
<proteinExistence type="predicted"/>
<evidence type="ECO:0000313" key="1">
    <source>
        <dbReference type="EMBL" id="NYA71202.1"/>
    </source>
</evidence>
<dbReference type="GO" id="GO:0000287">
    <property type="term" value="F:magnesium ion binding"/>
    <property type="evidence" value="ECO:0007669"/>
    <property type="project" value="TreeGrafter"/>
</dbReference>
<dbReference type="GO" id="GO:0016791">
    <property type="term" value="F:phosphatase activity"/>
    <property type="evidence" value="ECO:0007669"/>
    <property type="project" value="TreeGrafter"/>
</dbReference>
<keyword evidence="2" id="KW-1185">Reference proteome</keyword>
<dbReference type="RefSeq" id="WP_176006003.1">
    <property type="nucleotide sequence ID" value="NZ_JABWMI010000010.1"/>
</dbReference>
<organism evidence="1 2">
    <name type="scientific">Flavobacterium agri</name>
    <dbReference type="NCBI Taxonomy" id="2743471"/>
    <lineage>
        <taxon>Bacteria</taxon>
        <taxon>Pseudomonadati</taxon>
        <taxon>Bacteroidota</taxon>
        <taxon>Flavobacteriia</taxon>
        <taxon>Flavobacteriales</taxon>
        <taxon>Flavobacteriaceae</taxon>
        <taxon>Flavobacterium</taxon>
    </lineage>
</organism>
<dbReference type="NCBIfam" id="TIGR01484">
    <property type="entry name" value="HAD-SF-IIB"/>
    <property type="match status" value="1"/>
</dbReference>
<dbReference type="InterPro" id="IPR036412">
    <property type="entry name" value="HAD-like_sf"/>
</dbReference>
<dbReference type="EMBL" id="JACBJI010000003">
    <property type="protein sequence ID" value="NYA71202.1"/>
    <property type="molecule type" value="Genomic_DNA"/>
</dbReference>